<gene>
    <name evidence="2" type="ORF">FHR75_002241</name>
</gene>
<dbReference type="Gene3D" id="3.40.50.10190">
    <property type="entry name" value="BRCT domain"/>
    <property type="match status" value="1"/>
</dbReference>
<reference evidence="2 3" key="2">
    <citation type="submission" date="2020-08" db="EMBL/GenBank/DDBJ databases">
        <authorList>
            <person name="Partida-Martinez L."/>
            <person name="Huntemann M."/>
            <person name="Clum A."/>
            <person name="Wang J."/>
            <person name="Palaniappan K."/>
            <person name="Ritter S."/>
            <person name="Chen I.-M."/>
            <person name="Stamatis D."/>
            <person name="Reddy T."/>
            <person name="O'Malley R."/>
            <person name="Daum C."/>
            <person name="Shapiro N."/>
            <person name="Ivanova N."/>
            <person name="Kyrpides N."/>
            <person name="Woyke T."/>
        </authorList>
    </citation>
    <scope>NUCLEOTIDE SEQUENCE [LARGE SCALE GENOMIC DNA]</scope>
    <source>
        <strain evidence="2 3">AS2.23</strain>
    </source>
</reference>
<dbReference type="InterPro" id="IPR036420">
    <property type="entry name" value="BRCT_dom_sf"/>
</dbReference>
<organism evidence="2 3">
    <name type="scientific">Kineococcus radiotolerans</name>
    <dbReference type="NCBI Taxonomy" id="131568"/>
    <lineage>
        <taxon>Bacteria</taxon>
        <taxon>Bacillati</taxon>
        <taxon>Actinomycetota</taxon>
        <taxon>Actinomycetes</taxon>
        <taxon>Kineosporiales</taxon>
        <taxon>Kineosporiaceae</taxon>
        <taxon>Kineococcus</taxon>
    </lineage>
</organism>
<dbReference type="RefSeq" id="WP_012085802.1">
    <property type="nucleotide sequence ID" value="NZ_JACHVY010000001.1"/>
</dbReference>
<evidence type="ECO:0000313" key="2">
    <source>
        <dbReference type="EMBL" id="MBB2901453.1"/>
    </source>
</evidence>
<keyword evidence="2" id="KW-0808">Transferase</keyword>
<dbReference type="Proteomes" id="UP000533269">
    <property type="component" value="Unassembled WGS sequence"/>
</dbReference>
<dbReference type="GO" id="GO:0003887">
    <property type="term" value="F:DNA-directed DNA polymerase activity"/>
    <property type="evidence" value="ECO:0007669"/>
    <property type="project" value="UniProtKB-EC"/>
</dbReference>
<evidence type="ECO:0000259" key="1">
    <source>
        <dbReference type="Pfam" id="PF00533"/>
    </source>
</evidence>
<dbReference type="InterPro" id="IPR001357">
    <property type="entry name" value="BRCT_dom"/>
</dbReference>
<dbReference type="EMBL" id="JACHVY010000001">
    <property type="protein sequence ID" value="MBB2901453.1"/>
    <property type="molecule type" value="Genomic_DNA"/>
</dbReference>
<accession>A0A7W4TMU1</accession>
<sequence>MSLHAGQHIAFSGHFLAPRADLAARARAAGLHVDPAVTERTDVVVANDAGSGAPAVRAAIAHGIPLLDEYSFDDLLSATACG</sequence>
<keyword evidence="2" id="KW-0548">Nucleotidyltransferase</keyword>
<feature type="domain" description="BRCT" evidence="1">
    <location>
        <begin position="6"/>
        <end position="69"/>
    </location>
</feature>
<dbReference type="EC" id="2.7.7.7" evidence="2"/>
<comment type="caution">
    <text evidence="2">The sequence shown here is derived from an EMBL/GenBank/DDBJ whole genome shotgun (WGS) entry which is preliminary data.</text>
</comment>
<proteinExistence type="predicted"/>
<dbReference type="SUPFAM" id="SSF52113">
    <property type="entry name" value="BRCT domain"/>
    <property type="match status" value="1"/>
</dbReference>
<protein>
    <submittedName>
        <fullName evidence="2">DNA polymerase-3 subunit epsilon</fullName>
        <ecNumber evidence="2">2.7.7.7</ecNumber>
    </submittedName>
</protein>
<name>A0A7W4TMU1_KINRA</name>
<dbReference type="Pfam" id="PF00533">
    <property type="entry name" value="BRCT"/>
    <property type="match status" value="1"/>
</dbReference>
<dbReference type="AlphaFoldDB" id="A0A7W4TMU1"/>
<reference evidence="2 3" key="1">
    <citation type="submission" date="2020-08" db="EMBL/GenBank/DDBJ databases">
        <title>The Agave Microbiome: Exploring the role of microbial communities in plant adaptations to desert environments.</title>
        <authorList>
            <person name="Partida-Martinez L.P."/>
        </authorList>
    </citation>
    <scope>NUCLEOTIDE SEQUENCE [LARGE SCALE GENOMIC DNA]</scope>
    <source>
        <strain evidence="2 3">AS2.23</strain>
    </source>
</reference>
<evidence type="ECO:0000313" key="3">
    <source>
        <dbReference type="Proteomes" id="UP000533269"/>
    </source>
</evidence>